<reference evidence="1 2" key="1">
    <citation type="journal article" date="2019" name="Sci. Rep.">
        <title>Orb-weaving spider Araneus ventricosus genome elucidates the spidroin gene catalogue.</title>
        <authorList>
            <person name="Kono N."/>
            <person name="Nakamura H."/>
            <person name="Ohtoshi R."/>
            <person name="Moran D.A.P."/>
            <person name="Shinohara A."/>
            <person name="Yoshida Y."/>
            <person name="Fujiwara M."/>
            <person name="Mori M."/>
            <person name="Tomita M."/>
            <person name="Arakawa K."/>
        </authorList>
    </citation>
    <scope>NUCLEOTIDE SEQUENCE [LARGE SCALE GENOMIC DNA]</scope>
</reference>
<name>A0A4Y2A5J3_ARAVE</name>
<gene>
    <name evidence="1" type="ORF">AVEN_243581_1</name>
</gene>
<dbReference type="AlphaFoldDB" id="A0A4Y2A5J3"/>
<keyword evidence="2" id="KW-1185">Reference proteome</keyword>
<organism evidence="1 2">
    <name type="scientific">Araneus ventricosus</name>
    <name type="common">Orbweaver spider</name>
    <name type="synonym">Epeira ventricosa</name>
    <dbReference type="NCBI Taxonomy" id="182803"/>
    <lineage>
        <taxon>Eukaryota</taxon>
        <taxon>Metazoa</taxon>
        <taxon>Ecdysozoa</taxon>
        <taxon>Arthropoda</taxon>
        <taxon>Chelicerata</taxon>
        <taxon>Arachnida</taxon>
        <taxon>Araneae</taxon>
        <taxon>Araneomorphae</taxon>
        <taxon>Entelegynae</taxon>
        <taxon>Araneoidea</taxon>
        <taxon>Araneidae</taxon>
        <taxon>Araneus</taxon>
    </lineage>
</organism>
<evidence type="ECO:0000313" key="2">
    <source>
        <dbReference type="Proteomes" id="UP000499080"/>
    </source>
</evidence>
<protein>
    <submittedName>
        <fullName evidence="1">Uncharacterized protein</fullName>
    </submittedName>
</protein>
<comment type="caution">
    <text evidence="1">The sequence shown here is derived from an EMBL/GenBank/DDBJ whole genome shotgun (WGS) entry which is preliminary data.</text>
</comment>
<sequence length="145" mass="17124">MKGNHKRSYPCPALTSRTLNDSCCNSRCTETVVLTTITSHGPTPPEGGTYYHWRGFTRRFKKQHVIPVKILQEEDKEDNEDRFTDIDELDYIRESHSISRNRISLRGIEKLRRNRIFKIKKPKTGYKKIQNPDVEYDLLDVHLEY</sequence>
<dbReference type="EMBL" id="BGPR01000006">
    <property type="protein sequence ID" value="GBL74699.1"/>
    <property type="molecule type" value="Genomic_DNA"/>
</dbReference>
<accession>A0A4Y2A5J3</accession>
<dbReference type="Proteomes" id="UP000499080">
    <property type="component" value="Unassembled WGS sequence"/>
</dbReference>
<proteinExistence type="predicted"/>
<evidence type="ECO:0000313" key="1">
    <source>
        <dbReference type="EMBL" id="GBL74699.1"/>
    </source>
</evidence>